<dbReference type="PANTHER" id="PTHR24223">
    <property type="entry name" value="ATP-BINDING CASSETTE SUB-FAMILY C"/>
    <property type="match status" value="1"/>
</dbReference>
<dbReference type="InterPro" id="IPR027417">
    <property type="entry name" value="P-loop_NTPase"/>
</dbReference>
<reference evidence="4" key="1">
    <citation type="submission" date="2022-10" db="EMBL/GenBank/DDBJ databases">
        <authorList>
            <person name="Chen Y."/>
            <person name="Dougan E. K."/>
            <person name="Chan C."/>
            <person name="Rhodes N."/>
            <person name="Thang M."/>
        </authorList>
    </citation>
    <scope>NUCLEOTIDE SEQUENCE</scope>
</reference>
<accession>A0A9P1DJ02</accession>
<dbReference type="Proteomes" id="UP001152797">
    <property type="component" value="Unassembled WGS sequence"/>
</dbReference>
<dbReference type="OrthoDB" id="4865934at2759"/>
<dbReference type="AlphaFoldDB" id="A0A9P1DJ02"/>
<evidence type="ECO:0000313" key="4">
    <source>
        <dbReference type="EMBL" id="CAI4011120.1"/>
    </source>
</evidence>
<name>A0A9P1DJ02_9DINO</name>
<keyword evidence="2" id="KW-0067">ATP-binding</keyword>
<evidence type="ECO:0000256" key="1">
    <source>
        <dbReference type="ARBA" id="ARBA00022741"/>
    </source>
</evidence>
<dbReference type="InterPro" id="IPR003593">
    <property type="entry name" value="AAA+_ATPase"/>
</dbReference>
<evidence type="ECO:0000313" key="6">
    <source>
        <dbReference type="EMBL" id="CAL4798432.1"/>
    </source>
</evidence>
<feature type="domain" description="ABC transporter" evidence="3">
    <location>
        <begin position="1"/>
        <end position="189"/>
    </location>
</feature>
<keyword evidence="7" id="KW-1185">Reference proteome</keyword>
<organism evidence="4">
    <name type="scientific">Cladocopium goreaui</name>
    <dbReference type="NCBI Taxonomy" id="2562237"/>
    <lineage>
        <taxon>Eukaryota</taxon>
        <taxon>Sar</taxon>
        <taxon>Alveolata</taxon>
        <taxon>Dinophyceae</taxon>
        <taxon>Suessiales</taxon>
        <taxon>Symbiodiniaceae</taxon>
        <taxon>Cladocopium</taxon>
    </lineage>
</organism>
<dbReference type="GO" id="GO:0016020">
    <property type="term" value="C:membrane"/>
    <property type="evidence" value="ECO:0007669"/>
    <property type="project" value="TreeGrafter"/>
</dbReference>
<dbReference type="SUPFAM" id="SSF52540">
    <property type="entry name" value="P-loop containing nucleoside triphosphate hydrolases"/>
    <property type="match status" value="1"/>
</dbReference>
<dbReference type="InterPro" id="IPR003439">
    <property type="entry name" value="ABC_transporter-like_ATP-bd"/>
</dbReference>
<feature type="non-terminal residue" evidence="4">
    <location>
        <position position="191"/>
    </location>
</feature>
<dbReference type="PROSITE" id="PS50893">
    <property type="entry name" value="ABC_TRANSPORTER_2"/>
    <property type="match status" value="1"/>
</dbReference>
<dbReference type="InterPro" id="IPR050173">
    <property type="entry name" value="ABC_transporter_C-like"/>
</dbReference>
<dbReference type="EMBL" id="CAMXCT030005017">
    <property type="protein sequence ID" value="CAL4798432.1"/>
    <property type="molecule type" value="Genomic_DNA"/>
</dbReference>
<dbReference type="GO" id="GO:0042626">
    <property type="term" value="F:ATPase-coupled transmembrane transporter activity"/>
    <property type="evidence" value="ECO:0007669"/>
    <property type="project" value="TreeGrafter"/>
</dbReference>
<proteinExistence type="predicted"/>
<dbReference type="Gene3D" id="3.40.50.300">
    <property type="entry name" value="P-loop containing nucleotide triphosphate hydrolases"/>
    <property type="match status" value="1"/>
</dbReference>
<evidence type="ECO:0000259" key="3">
    <source>
        <dbReference type="PROSITE" id="PS50893"/>
    </source>
</evidence>
<dbReference type="SMART" id="SM00382">
    <property type="entry name" value="AAA"/>
    <property type="match status" value="1"/>
</dbReference>
<dbReference type="EMBL" id="CAMXCT020005017">
    <property type="protein sequence ID" value="CAL1164495.1"/>
    <property type="molecule type" value="Genomic_DNA"/>
</dbReference>
<keyword evidence="1" id="KW-0547">Nucleotide-binding</keyword>
<sequence>ADLATPPAIRQLQLQVPCGELVAVVGGVGSGKSALLQAILGELQPDESEEKALISRPKIVAYCSQIPHIAEGTLKENVLFGQPFDQVRYDDALRAASLGKDLKVLPGGDQVPIGARGISLSGGQKARVSMARAGYHLSSKLVLMDDPFASVDAPTARVIMDKLLLGPLMTGRTCIVTTQPDSERLQKFQRV</sequence>
<dbReference type="GO" id="GO:0005524">
    <property type="term" value="F:ATP binding"/>
    <property type="evidence" value="ECO:0007669"/>
    <property type="project" value="UniProtKB-KW"/>
</dbReference>
<dbReference type="Pfam" id="PF00005">
    <property type="entry name" value="ABC_tran"/>
    <property type="match status" value="1"/>
</dbReference>
<dbReference type="GO" id="GO:0016887">
    <property type="term" value="F:ATP hydrolysis activity"/>
    <property type="evidence" value="ECO:0007669"/>
    <property type="project" value="InterPro"/>
</dbReference>
<gene>
    <name evidence="4" type="ORF">C1SCF055_LOCUS36316</name>
</gene>
<reference evidence="5" key="2">
    <citation type="submission" date="2024-04" db="EMBL/GenBank/DDBJ databases">
        <authorList>
            <person name="Chen Y."/>
            <person name="Shah S."/>
            <person name="Dougan E. K."/>
            <person name="Thang M."/>
            <person name="Chan C."/>
        </authorList>
    </citation>
    <scope>NUCLEOTIDE SEQUENCE [LARGE SCALE GENOMIC DNA]</scope>
</reference>
<feature type="non-terminal residue" evidence="4">
    <location>
        <position position="1"/>
    </location>
</feature>
<evidence type="ECO:0000313" key="7">
    <source>
        <dbReference type="Proteomes" id="UP001152797"/>
    </source>
</evidence>
<evidence type="ECO:0000256" key="2">
    <source>
        <dbReference type="ARBA" id="ARBA00022840"/>
    </source>
</evidence>
<dbReference type="EMBL" id="CAMXCT010005017">
    <property type="protein sequence ID" value="CAI4011120.1"/>
    <property type="molecule type" value="Genomic_DNA"/>
</dbReference>
<protein>
    <submittedName>
        <fullName evidence="6">Pleiotropic ABC efflux transporter of multiple drugs YBT1</fullName>
    </submittedName>
</protein>
<evidence type="ECO:0000313" key="5">
    <source>
        <dbReference type="EMBL" id="CAL1164495.1"/>
    </source>
</evidence>
<comment type="caution">
    <text evidence="4">The sequence shown here is derived from an EMBL/GenBank/DDBJ whole genome shotgun (WGS) entry which is preliminary data.</text>
</comment>